<dbReference type="EMBL" id="GBRH01190328">
    <property type="protein sequence ID" value="JAE07568.1"/>
    <property type="molecule type" value="Transcribed_RNA"/>
</dbReference>
<accession>A0A0A9FH38</accession>
<sequence length="10" mass="1027">MLAFSSATCP</sequence>
<proteinExistence type="predicted"/>
<reference evidence="1" key="2">
    <citation type="journal article" date="2015" name="Data Brief">
        <title>Shoot transcriptome of the giant reed, Arundo donax.</title>
        <authorList>
            <person name="Barrero R.A."/>
            <person name="Guerrero F.D."/>
            <person name="Moolhuijzen P."/>
            <person name="Goolsby J.A."/>
            <person name="Tidwell J."/>
            <person name="Bellgard S.E."/>
            <person name="Bellgard M.I."/>
        </authorList>
    </citation>
    <scope>NUCLEOTIDE SEQUENCE</scope>
    <source>
        <tissue evidence="1">Shoot tissue taken approximately 20 cm above the soil surface</tissue>
    </source>
</reference>
<protein>
    <submittedName>
        <fullName evidence="1">Uncharacterized protein</fullName>
    </submittedName>
</protein>
<evidence type="ECO:0000313" key="1">
    <source>
        <dbReference type="EMBL" id="JAE07568.1"/>
    </source>
</evidence>
<name>A0A0A9FH38_ARUDO</name>
<organism evidence="1">
    <name type="scientific">Arundo donax</name>
    <name type="common">Giant reed</name>
    <name type="synonym">Donax arundinaceus</name>
    <dbReference type="NCBI Taxonomy" id="35708"/>
    <lineage>
        <taxon>Eukaryota</taxon>
        <taxon>Viridiplantae</taxon>
        <taxon>Streptophyta</taxon>
        <taxon>Embryophyta</taxon>
        <taxon>Tracheophyta</taxon>
        <taxon>Spermatophyta</taxon>
        <taxon>Magnoliopsida</taxon>
        <taxon>Liliopsida</taxon>
        <taxon>Poales</taxon>
        <taxon>Poaceae</taxon>
        <taxon>PACMAD clade</taxon>
        <taxon>Arundinoideae</taxon>
        <taxon>Arundineae</taxon>
        <taxon>Arundo</taxon>
    </lineage>
</organism>
<reference evidence="1" key="1">
    <citation type="submission" date="2014-09" db="EMBL/GenBank/DDBJ databases">
        <authorList>
            <person name="Magalhaes I.L.F."/>
            <person name="Oliveira U."/>
            <person name="Santos F.R."/>
            <person name="Vidigal T.H.D.A."/>
            <person name="Brescovit A.D."/>
            <person name="Santos A.J."/>
        </authorList>
    </citation>
    <scope>NUCLEOTIDE SEQUENCE</scope>
    <source>
        <tissue evidence="1">Shoot tissue taken approximately 20 cm above the soil surface</tissue>
    </source>
</reference>